<organism evidence="1 2">
    <name type="scientific">Brassica carinata</name>
    <name type="common">Ethiopian mustard</name>
    <name type="synonym">Abyssinian cabbage</name>
    <dbReference type="NCBI Taxonomy" id="52824"/>
    <lineage>
        <taxon>Eukaryota</taxon>
        <taxon>Viridiplantae</taxon>
        <taxon>Streptophyta</taxon>
        <taxon>Embryophyta</taxon>
        <taxon>Tracheophyta</taxon>
        <taxon>Spermatophyta</taxon>
        <taxon>Magnoliopsida</taxon>
        <taxon>eudicotyledons</taxon>
        <taxon>Gunneridae</taxon>
        <taxon>Pentapetalae</taxon>
        <taxon>rosids</taxon>
        <taxon>malvids</taxon>
        <taxon>Brassicales</taxon>
        <taxon>Brassicaceae</taxon>
        <taxon>Brassiceae</taxon>
        <taxon>Brassica</taxon>
    </lineage>
</organism>
<name>A0A8X7SHF3_BRACI</name>
<reference evidence="1 2" key="1">
    <citation type="submission" date="2020-02" db="EMBL/GenBank/DDBJ databases">
        <authorList>
            <person name="Ma Q."/>
            <person name="Huang Y."/>
            <person name="Song X."/>
            <person name="Pei D."/>
        </authorList>
    </citation>
    <scope>NUCLEOTIDE SEQUENCE [LARGE SCALE GENOMIC DNA]</scope>
    <source>
        <strain evidence="1">Sxm20200214</strain>
        <tissue evidence="1">Leaf</tissue>
    </source>
</reference>
<proteinExistence type="predicted"/>
<dbReference type="PANTHER" id="PTHR22774:SF11">
    <property type="entry name" value="CHOREIN N-TERMINAL DOMAIN-CONTAINING PROTEIN"/>
    <property type="match status" value="1"/>
</dbReference>
<gene>
    <name evidence="1" type="ORF">Bca52824_026141</name>
</gene>
<dbReference type="AlphaFoldDB" id="A0A8X7SHF3"/>
<comment type="caution">
    <text evidence="1">The sequence shown here is derived from an EMBL/GenBank/DDBJ whole genome shotgun (WGS) entry which is preliminary data.</text>
</comment>
<dbReference type="OrthoDB" id="1739059at2759"/>
<accession>A0A8X7SHF3</accession>
<sequence length="315" mass="34231">MIAYPYSSATEPGEGSACFSLWPGQPIDESQKKWTAGVSHFSLALETSPNSIELQNSRGVEMGLWNCVEGKDVSIEVAMVSADGEPLITIPPPGGIVRIGIACEQYVSNASVEQLFFVLDLNSYLGKVSEKISIVRESKRQNTVSVTGGLLEKVPSDTAVELALKDLRLKCNGSTPRRRVFWIVNGRHDGHSGSIVVTPFLDISIANVIPLSEKDMECHSLSIVACISDVLQVEAVVTKDELQHLTFLCISEVDSMGRIVLQASTNVLSKSEQSRHSQKLSSFAASMRAQSETSTEHINDLKQKLESLLLAELDG</sequence>
<protein>
    <submittedName>
        <fullName evidence="1">Uncharacterized protein</fullName>
    </submittedName>
</protein>
<evidence type="ECO:0000313" key="1">
    <source>
        <dbReference type="EMBL" id="KAG2306393.1"/>
    </source>
</evidence>
<evidence type="ECO:0000313" key="2">
    <source>
        <dbReference type="Proteomes" id="UP000886595"/>
    </source>
</evidence>
<dbReference type="Proteomes" id="UP000886595">
    <property type="component" value="Unassembled WGS sequence"/>
</dbReference>
<dbReference type="PANTHER" id="PTHR22774">
    <property type="entry name" value="CHOREIN N-TERMINAL DOMAIN-CONTAINING PROTEIN"/>
    <property type="match status" value="1"/>
</dbReference>
<dbReference type="EMBL" id="JAAMPC010000006">
    <property type="protein sequence ID" value="KAG2306393.1"/>
    <property type="molecule type" value="Genomic_DNA"/>
</dbReference>
<dbReference type="InterPro" id="IPR026728">
    <property type="entry name" value="BLTP3A/B"/>
</dbReference>
<keyword evidence="2" id="KW-1185">Reference proteome</keyword>